<comment type="caution">
    <text evidence="5">The sequence shown here is derived from an EMBL/GenBank/DDBJ whole genome shotgun (WGS) entry which is preliminary data.</text>
</comment>
<feature type="transmembrane region" description="Helical" evidence="3">
    <location>
        <begin position="102"/>
        <end position="124"/>
    </location>
</feature>
<reference evidence="5 6" key="1">
    <citation type="submission" date="2018-08" db="EMBL/GenBank/DDBJ databases">
        <title>Microbispora. triticiradicis sp. nov., a novel actinomycete isolated from the root of wheat (Triticum aestivum L.)).</title>
        <authorList>
            <person name="Han C."/>
        </authorList>
    </citation>
    <scope>NUCLEOTIDE SEQUENCE [LARGE SCALE GENOMIC DNA]</scope>
    <source>
        <strain evidence="5 6">NEAU-HRDPA2-9</strain>
    </source>
</reference>
<keyword evidence="1" id="KW-0067">ATP-binding</keyword>
<evidence type="ECO:0000256" key="1">
    <source>
        <dbReference type="PROSITE-ProRule" id="PRU00289"/>
    </source>
</evidence>
<feature type="region of interest" description="Disordered" evidence="2">
    <location>
        <begin position="674"/>
        <end position="699"/>
    </location>
</feature>
<protein>
    <submittedName>
        <fullName evidence="5">Winged helix-turn-helix transcriptional regulator</fullName>
    </submittedName>
</protein>
<feature type="domain" description="FtsK" evidence="4">
    <location>
        <begin position="288"/>
        <end position="473"/>
    </location>
</feature>
<feature type="region of interest" description="Disordered" evidence="2">
    <location>
        <begin position="555"/>
        <end position="579"/>
    </location>
</feature>
<keyword evidence="3" id="KW-1133">Transmembrane helix</keyword>
<feature type="transmembrane region" description="Helical" evidence="3">
    <location>
        <begin position="130"/>
        <end position="153"/>
    </location>
</feature>
<dbReference type="InterPro" id="IPR002543">
    <property type="entry name" value="FtsK_dom"/>
</dbReference>
<dbReference type="Pfam" id="PF13412">
    <property type="entry name" value="HTH_24"/>
    <property type="match status" value="1"/>
</dbReference>
<evidence type="ECO:0000313" key="6">
    <source>
        <dbReference type="Proteomes" id="UP000262538"/>
    </source>
</evidence>
<dbReference type="RefSeq" id="WP_111700225.1">
    <property type="nucleotide sequence ID" value="NZ_QFZU02000057.1"/>
</dbReference>
<organism evidence="5 6">
    <name type="scientific">Microbispora triticiradicis</name>
    <dbReference type="NCBI Taxonomy" id="2200763"/>
    <lineage>
        <taxon>Bacteria</taxon>
        <taxon>Bacillati</taxon>
        <taxon>Actinomycetota</taxon>
        <taxon>Actinomycetes</taxon>
        <taxon>Streptosporangiales</taxon>
        <taxon>Streptosporangiaceae</taxon>
        <taxon>Microbispora</taxon>
    </lineage>
</organism>
<dbReference type="SUPFAM" id="SSF46785">
    <property type="entry name" value="Winged helix' DNA-binding domain"/>
    <property type="match status" value="1"/>
</dbReference>
<keyword evidence="6" id="KW-1185">Reference proteome</keyword>
<evidence type="ECO:0000313" key="5">
    <source>
        <dbReference type="EMBL" id="RGA04488.1"/>
    </source>
</evidence>
<keyword evidence="3" id="KW-0472">Membrane</keyword>
<evidence type="ECO:0000259" key="4">
    <source>
        <dbReference type="PROSITE" id="PS50901"/>
    </source>
</evidence>
<gene>
    <name evidence="5" type="ORF">DI270_013425</name>
</gene>
<dbReference type="InterPro" id="IPR036388">
    <property type="entry name" value="WH-like_DNA-bd_sf"/>
</dbReference>
<dbReference type="Gene3D" id="3.40.50.300">
    <property type="entry name" value="P-loop containing nucleotide triphosphate hydrolases"/>
    <property type="match status" value="1"/>
</dbReference>
<dbReference type="InterPro" id="IPR027417">
    <property type="entry name" value="P-loop_NTPase"/>
</dbReference>
<dbReference type="PROSITE" id="PS50901">
    <property type="entry name" value="FTSK"/>
    <property type="match status" value="1"/>
</dbReference>
<sequence length="699" mass="74574">MKRKTADRCPTPPHADHAVRAEAPATTEDERTEGVLRQAARWVMEAPAERAPLPGGAALYGAGWLANYYHLPWWGLLTVGAAGTIVSYAMTLNRAGDGWRTWGNTAAAASAGAWLTAADVVGPVAGPSGLMSWIFGGAFGVGYGLHWLGLSGVGRDRRPKRVKGETPRIDWEAYFDGWGMSGARVISSAATRLGERALISTKGTGKRASTFCTKAMAERIAEDFDTKKSRVIIREGEVAGQIEISVRLRDPWAAPILHPLLDPEPEIELPEVADARRPLVVGQDPETGKPLEFVVWDEDGAAHWLIVAIKGGGKTVLLNNVLERLTAADNATVWGIDVSKAKDLRRWRDSGALDLAACGPAERERAVVMLELAAAGVGHRAEHNTEAVFDPRPGHPLHVIVVDEIDALVAPGDALAQRAVVALQTITSKGRSESVGLIIVGQRGTAQWMGGANIRANLDRQALLKLARASEANNAVGDAAVDLPNMAKYGEGKPGVVALTAAGSLTGLGRTFMLKELDEVEELGTGREPSEFEPDLVEFWGERYAALKAGDLPASAPTAEATRPAAAGQAAPTGGQARPHLFLVPTPSEEEAARVRAHSAARWQMFRAVQQAVTSAVPTDQERQILALVRRDGGAAMAEITEAIGYSESQTLRWMNDLRELGLVELRGKGRGARWHAPADDAADDDPQSRAESLHGIAP</sequence>
<keyword evidence="3" id="KW-0812">Transmembrane</keyword>
<dbReference type="InterPro" id="IPR036390">
    <property type="entry name" value="WH_DNA-bd_sf"/>
</dbReference>
<evidence type="ECO:0000256" key="3">
    <source>
        <dbReference type="SAM" id="Phobius"/>
    </source>
</evidence>
<dbReference type="EMBL" id="QFZU02000057">
    <property type="protein sequence ID" value="RGA04488.1"/>
    <property type="molecule type" value="Genomic_DNA"/>
</dbReference>
<name>A0ABX9LLE4_9ACTN</name>
<feature type="binding site" evidence="1">
    <location>
        <begin position="308"/>
        <end position="315"/>
    </location>
    <ligand>
        <name>ATP</name>
        <dbReference type="ChEBI" id="CHEBI:30616"/>
    </ligand>
</feature>
<keyword evidence="1" id="KW-0547">Nucleotide-binding</keyword>
<feature type="region of interest" description="Disordered" evidence="2">
    <location>
        <begin position="1"/>
        <end position="33"/>
    </location>
</feature>
<evidence type="ECO:0000256" key="2">
    <source>
        <dbReference type="SAM" id="MobiDB-lite"/>
    </source>
</evidence>
<dbReference type="SUPFAM" id="SSF52540">
    <property type="entry name" value="P-loop containing nucleoside triphosphate hydrolases"/>
    <property type="match status" value="1"/>
</dbReference>
<accession>A0ABX9LLE4</accession>
<dbReference type="Proteomes" id="UP000262538">
    <property type="component" value="Unassembled WGS sequence"/>
</dbReference>
<dbReference type="Pfam" id="PF13401">
    <property type="entry name" value="AAA_22"/>
    <property type="match status" value="1"/>
</dbReference>
<feature type="transmembrane region" description="Helical" evidence="3">
    <location>
        <begin position="71"/>
        <end position="90"/>
    </location>
</feature>
<dbReference type="Gene3D" id="1.10.10.10">
    <property type="entry name" value="Winged helix-like DNA-binding domain superfamily/Winged helix DNA-binding domain"/>
    <property type="match status" value="1"/>
</dbReference>
<proteinExistence type="predicted"/>
<dbReference type="InterPro" id="IPR049945">
    <property type="entry name" value="AAA_22"/>
</dbReference>